<dbReference type="VEuPathDB" id="FungiDB:SeMB42_g00448"/>
<comment type="caution">
    <text evidence="5">The sequence shown here is derived from an EMBL/GenBank/DDBJ whole genome shotgun (WGS) entry which is preliminary data.</text>
</comment>
<evidence type="ECO:0000313" key="6">
    <source>
        <dbReference type="Proteomes" id="UP000317494"/>
    </source>
</evidence>
<dbReference type="GO" id="GO:0005829">
    <property type="term" value="C:cytosol"/>
    <property type="evidence" value="ECO:0007669"/>
    <property type="project" value="TreeGrafter"/>
</dbReference>
<dbReference type="GO" id="GO:0045719">
    <property type="term" value="P:negative regulation of glycogen biosynthetic process"/>
    <property type="evidence" value="ECO:0007669"/>
    <property type="project" value="TreeGrafter"/>
</dbReference>
<dbReference type="InterPro" id="IPR011009">
    <property type="entry name" value="Kinase-like_dom_sf"/>
</dbReference>
<sequence length="470" mass="52537">MRPILFPIGVQGPQQSGLGRQRPPRALYNSILNCWLPLVYIPLKKMATWVAKPEAGRSFLLPHQTSTAGKANVSSRRPSALALLSLSPIDPPAAALPASPPHSATKRSFLERVWSSASTSRPSLDSPSGKNEHRGANHYSLKEKYGKCRSLLGKGSSGHCYAVKRPSDEQSFCVKEFRKRRDDESEREYIKKLTAEYCIGSLLHHENIIETIDIIFEKDRTYEVMELCAGGDLFEAIQENNMTMAEVDCCFAQLLHGVDYLHKMGICHRDLKPENCLFDSRNHLKIIDFGSADVVKSPFDKICRKSYGRCGSGPYMPPEEFTDATYDGTKVDVWACAVIYIAMVFQRFPWQTASPSDPNYKAYLAGNFKCKFFDRLPEGPRQIIRHMLTPDPDVRPTIAEVLADPWIKSLELCEACGGHDPKVNHHHGKLHQSVPDMKGRSISSSSVRANDRTMYGAGSTPTPSHAKRQS</sequence>
<dbReference type="EMBL" id="QEAN01000009">
    <property type="protein sequence ID" value="TPX54056.1"/>
    <property type="molecule type" value="Genomic_DNA"/>
</dbReference>
<protein>
    <recommendedName>
        <fullName evidence="4">Protein kinase domain-containing protein</fullName>
    </recommendedName>
</protein>
<dbReference type="PROSITE" id="PS50011">
    <property type="entry name" value="PROTEIN_KINASE_DOM"/>
    <property type="match status" value="1"/>
</dbReference>
<dbReference type="PANTHER" id="PTHR24346:SF51">
    <property type="entry name" value="PAS DOMAIN-CONTAINING SERINE_THREONINE-PROTEIN KINASE"/>
    <property type="match status" value="1"/>
</dbReference>
<dbReference type="PANTHER" id="PTHR24346">
    <property type="entry name" value="MAP/MICROTUBULE AFFINITY-REGULATING KINASE"/>
    <property type="match status" value="1"/>
</dbReference>
<dbReference type="SMART" id="SM00220">
    <property type="entry name" value="S_TKc"/>
    <property type="match status" value="1"/>
</dbReference>
<keyword evidence="6" id="KW-1185">Reference proteome</keyword>
<dbReference type="PROSITE" id="PS00108">
    <property type="entry name" value="PROTEIN_KINASE_ST"/>
    <property type="match status" value="1"/>
</dbReference>
<dbReference type="AlphaFoldDB" id="A0A507DRA0"/>
<evidence type="ECO:0000256" key="3">
    <source>
        <dbReference type="SAM" id="MobiDB-lite"/>
    </source>
</evidence>
<dbReference type="Proteomes" id="UP000317494">
    <property type="component" value="Unassembled WGS sequence"/>
</dbReference>
<organism evidence="5 6">
    <name type="scientific">Synchytrium endobioticum</name>
    <dbReference type="NCBI Taxonomy" id="286115"/>
    <lineage>
        <taxon>Eukaryota</taxon>
        <taxon>Fungi</taxon>
        <taxon>Fungi incertae sedis</taxon>
        <taxon>Chytridiomycota</taxon>
        <taxon>Chytridiomycota incertae sedis</taxon>
        <taxon>Chytridiomycetes</taxon>
        <taxon>Synchytriales</taxon>
        <taxon>Synchytriaceae</taxon>
        <taxon>Synchytrium</taxon>
    </lineage>
</organism>
<dbReference type="InterPro" id="IPR000719">
    <property type="entry name" value="Prot_kinase_dom"/>
</dbReference>
<keyword evidence="1" id="KW-0547">Nucleotide-binding</keyword>
<reference evidence="5 6" key="1">
    <citation type="journal article" date="2019" name="Sci. Rep.">
        <title>Comparative genomics of chytrid fungi reveal insights into the obligate biotrophic and pathogenic lifestyle of Synchytrium endobioticum.</title>
        <authorList>
            <person name="van de Vossenberg B.T.L.H."/>
            <person name="Warris S."/>
            <person name="Nguyen H.D.T."/>
            <person name="van Gent-Pelzer M.P.E."/>
            <person name="Joly D.L."/>
            <person name="van de Geest H.C."/>
            <person name="Bonants P.J.M."/>
            <person name="Smith D.S."/>
            <person name="Levesque C.A."/>
            <person name="van der Lee T.A.J."/>
        </authorList>
    </citation>
    <scope>NUCLEOTIDE SEQUENCE [LARGE SCALE GENOMIC DNA]</scope>
    <source>
        <strain evidence="5 6">MB42</strain>
    </source>
</reference>
<dbReference type="InterPro" id="IPR008271">
    <property type="entry name" value="Ser/Thr_kinase_AS"/>
</dbReference>
<gene>
    <name evidence="5" type="ORF">SeMB42_g00448</name>
</gene>
<proteinExistence type="predicted"/>
<evidence type="ECO:0000259" key="4">
    <source>
        <dbReference type="PROSITE" id="PS50011"/>
    </source>
</evidence>
<name>A0A507DRA0_9FUNG</name>
<feature type="region of interest" description="Disordered" evidence="3">
    <location>
        <begin position="424"/>
        <end position="470"/>
    </location>
</feature>
<dbReference type="GO" id="GO:0004674">
    <property type="term" value="F:protein serine/threonine kinase activity"/>
    <property type="evidence" value="ECO:0007669"/>
    <property type="project" value="TreeGrafter"/>
</dbReference>
<evidence type="ECO:0000313" key="5">
    <source>
        <dbReference type="EMBL" id="TPX54056.1"/>
    </source>
</evidence>
<accession>A0A507DRA0</accession>
<dbReference type="GO" id="GO:0005524">
    <property type="term" value="F:ATP binding"/>
    <property type="evidence" value="ECO:0007669"/>
    <property type="project" value="UniProtKB-KW"/>
</dbReference>
<dbReference type="STRING" id="286115.A0A507DRA0"/>
<dbReference type="CDD" id="cd13994">
    <property type="entry name" value="STKc_HAL4_like"/>
    <property type="match status" value="1"/>
</dbReference>
<feature type="domain" description="Protein kinase" evidence="4">
    <location>
        <begin position="146"/>
        <end position="407"/>
    </location>
</feature>
<dbReference type="Pfam" id="PF00069">
    <property type="entry name" value="Pkinase"/>
    <property type="match status" value="1"/>
</dbReference>
<evidence type="ECO:0000256" key="1">
    <source>
        <dbReference type="ARBA" id="ARBA00022741"/>
    </source>
</evidence>
<keyword evidence="2" id="KW-0067">ATP-binding</keyword>
<dbReference type="GO" id="GO:0005634">
    <property type="term" value="C:nucleus"/>
    <property type="evidence" value="ECO:0007669"/>
    <property type="project" value="TreeGrafter"/>
</dbReference>
<dbReference type="SUPFAM" id="SSF56112">
    <property type="entry name" value="Protein kinase-like (PK-like)"/>
    <property type="match status" value="1"/>
</dbReference>
<dbReference type="GO" id="GO:0035556">
    <property type="term" value="P:intracellular signal transduction"/>
    <property type="evidence" value="ECO:0007669"/>
    <property type="project" value="TreeGrafter"/>
</dbReference>
<evidence type="ECO:0000256" key="2">
    <source>
        <dbReference type="ARBA" id="ARBA00022840"/>
    </source>
</evidence>
<dbReference type="Gene3D" id="1.10.510.10">
    <property type="entry name" value="Transferase(Phosphotransferase) domain 1"/>
    <property type="match status" value="1"/>
</dbReference>